<dbReference type="SUPFAM" id="SSF54292">
    <property type="entry name" value="2Fe-2S ferredoxin-like"/>
    <property type="match status" value="1"/>
</dbReference>
<dbReference type="CDD" id="cd00454">
    <property type="entry name" value="TrHb1_N"/>
    <property type="match status" value="1"/>
</dbReference>
<comment type="caution">
    <text evidence="8">The sequence shown here is derived from an EMBL/GenBank/DDBJ whole genome shotgun (WGS) entry which is preliminary data.</text>
</comment>
<reference evidence="8 9" key="1">
    <citation type="submission" date="2021-08" db="EMBL/GenBank/DDBJ databases">
        <title>Novel members of of the genus Stenotrophomonas from differernt environment.</title>
        <authorList>
            <person name="Deng Y."/>
        </authorList>
    </citation>
    <scope>NUCLEOTIDE SEQUENCE [LARGE SCALE GENOMIC DNA]</scope>
    <source>
        <strain evidence="8 9">CPCC 101365</strain>
    </source>
</reference>
<comment type="cofactor">
    <cofactor evidence="1">
        <name>heme b</name>
        <dbReference type="ChEBI" id="CHEBI:60344"/>
    </cofactor>
</comment>
<dbReference type="PROSITE" id="PS51384">
    <property type="entry name" value="FAD_FR"/>
    <property type="match status" value="1"/>
</dbReference>
<evidence type="ECO:0000313" key="9">
    <source>
        <dbReference type="Proteomes" id="UP001431235"/>
    </source>
</evidence>
<protein>
    <submittedName>
        <fullName evidence="8">2Fe-2S iron-sulfur cluster binding domain-containing protein</fullName>
    </submittedName>
</protein>
<dbReference type="Proteomes" id="UP001431235">
    <property type="component" value="Unassembled WGS sequence"/>
</dbReference>
<dbReference type="InterPro" id="IPR001486">
    <property type="entry name" value="Hemoglobin_trunc"/>
</dbReference>
<evidence type="ECO:0000256" key="2">
    <source>
        <dbReference type="ARBA" id="ARBA00022448"/>
    </source>
</evidence>
<evidence type="ECO:0000313" key="8">
    <source>
        <dbReference type="EMBL" id="MCL7714348.1"/>
    </source>
</evidence>
<evidence type="ECO:0000256" key="5">
    <source>
        <dbReference type="ARBA" id="ARBA00023004"/>
    </source>
</evidence>
<evidence type="ECO:0000256" key="4">
    <source>
        <dbReference type="ARBA" id="ARBA00022723"/>
    </source>
</evidence>
<dbReference type="Pfam" id="PF00970">
    <property type="entry name" value="FAD_binding_6"/>
    <property type="match status" value="1"/>
</dbReference>
<evidence type="ECO:0000259" key="7">
    <source>
        <dbReference type="PROSITE" id="PS51384"/>
    </source>
</evidence>
<dbReference type="PANTHER" id="PTHR47354">
    <property type="entry name" value="NADH OXIDOREDUCTASE HCR"/>
    <property type="match status" value="1"/>
</dbReference>
<keyword evidence="3" id="KW-0349">Heme</keyword>
<dbReference type="InterPro" id="IPR001041">
    <property type="entry name" value="2Fe-2S_ferredoxin-type"/>
</dbReference>
<organism evidence="8 9">
    <name type="scientific">Stenotrophomonas mori</name>
    <dbReference type="NCBI Taxonomy" id="2871096"/>
    <lineage>
        <taxon>Bacteria</taxon>
        <taxon>Pseudomonadati</taxon>
        <taxon>Pseudomonadota</taxon>
        <taxon>Gammaproteobacteria</taxon>
        <taxon>Lysobacterales</taxon>
        <taxon>Lysobacteraceae</taxon>
        <taxon>Stenotrophomonas</taxon>
    </lineage>
</organism>
<dbReference type="InterPro" id="IPR008333">
    <property type="entry name" value="Cbr1-like_FAD-bd_dom"/>
</dbReference>
<dbReference type="InterPro" id="IPR001433">
    <property type="entry name" value="OxRdtase_FAD/NAD-bd"/>
</dbReference>
<keyword evidence="9" id="KW-1185">Reference proteome</keyword>
<dbReference type="PRINTS" id="PR00410">
    <property type="entry name" value="PHEHYDRXLASE"/>
</dbReference>
<dbReference type="InterPro" id="IPR036010">
    <property type="entry name" value="2Fe-2S_ferredoxin-like_sf"/>
</dbReference>
<dbReference type="Gene3D" id="3.10.20.30">
    <property type="match status" value="1"/>
</dbReference>
<name>A0ABT0SGA9_9GAMM</name>
<keyword evidence="2" id="KW-0813">Transport</keyword>
<dbReference type="InterPro" id="IPR017938">
    <property type="entry name" value="Riboflavin_synthase-like_b-brl"/>
</dbReference>
<dbReference type="RefSeq" id="WP_250063093.1">
    <property type="nucleotide sequence ID" value="NZ_JAIKTS010000001.1"/>
</dbReference>
<dbReference type="InterPro" id="IPR012675">
    <property type="entry name" value="Beta-grasp_dom_sf"/>
</dbReference>
<dbReference type="Pfam" id="PF00175">
    <property type="entry name" value="NAD_binding_1"/>
    <property type="match status" value="1"/>
</dbReference>
<evidence type="ECO:0000259" key="6">
    <source>
        <dbReference type="PROSITE" id="PS51085"/>
    </source>
</evidence>
<dbReference type="SUPFAM" id="SSF46458">
    <property type="entry name" value="Globin-like"/>
    <property type="match status" value="1"/>
</dbReference>
<dbReference type="Gene3D" id="1.10.490.10">
    <property type="entry name" value="Globins"/>
    <property type="match status" value="1"/>
</dbReference>
<keyword evidence="4" id="KW-0479">Metal-binding</keyword>
<dbReference type="InterPro" id="IPR017927">
    <property type="entry name" value="FAD-bd_FR_type"/>
</dbReference>
<dbReference type="Pfam" id="PF01152">
    <property type="entry name" value="Bac_globin"/>
    <property type="match status" value="1"/>
</dbReference>
<dbReference type="InterPro" id="IPR050415">
    <property type="entry name" value="MRET"/>
</dbReference>
<keyword evidence="5" id="KW-0408">Iron</keyword>
<dbReference type="EMBL" id="JAIKTS010000001">
    <property type="protein sequence ID" value="MCL7714348.1"/>
    <property type="molecule type" value="Genomic_DNA"/>
</dbReference>
<dbReference type="SUPFAM" id="SSF63380">
    <property type="entry name" value="Riboflavin synthase domain-like"/>
    <property type="match status" value="1"/>
</dbReference>
<feature type="domain" description="2Fe-2S ferredoxin-type" evidence="6">
    <location>
        <begin position="3"/>
        <end position="89"/>
    </location>
</feature>
<feature type="domain" description="FAD-binding FR-type" evidence="7">
    <location>
        <begin position="90"/>
        <end position="188"/>
    </location>
</feature>
<dbReference type="Gene3D" id="3.40.50.80">
    <property type="entry name" value="Nucleotide-binding domain of ferredoxin-NADP reductase (FNR) module"/>
    <property type="match status" value="1"/>
</dbReference>
<dbReference type="CDD" id="cd00207">
    <property type="entry name" value="fer2"/>
    <property type="match status" value="1"/>
</dbReference>
<dbReference type="InterPro" id="IPR039261">
    <property type="entry name" value="FNR_nucleotide-bd"/>
</dbReference>
<sequence length="521" mass="56580">MGHPAIIHYQGRRYDAAHGEAILDALLRQGAPMAHSCGKGSCHTCVLKLEAGRVHHARALDATLQASGHLLPCVAHAEGEVRLAPADMARVATPAELMSRRHLGGGVFEIGIAPLTELSYRGGQHLQLVRSDGLARSYSLASLPEDDFLFHLHVRHTGKGGLSHWLCELAPIGERLDLFAPQGDCHYHPGMAARRLLLLATGAGAGALLAVARDALAAGHRQPIHLYHGVRDADGLYLHDTLRDLERRHPNVRYTACISGAGHQAGREDARRGHVTQAFAEADGLADTSLFLCGRPAMVEDARCLAVAGGVPRAHIHADPFDPAGPARPRDAEKIAAIPPDPELWAALACGPGLRHALERFYDRVYEDERLSPFFTRVPKERIVSKQYSFLSDLFSGKRDFFGLKPYNAHHWMVISDELFDHHETLLAAALRDHGLAEHLIHRIGGLLERFRAEIVKPVARGMVIDGRQLPLQVDEVETLDLDGVCDGCGGEIPAGRPVRYQHRLGTLHCAGCAGLPAVTG</sequence>
<dbReference type="InterPro" id="IPR009050">
    <property type="entry name" value="Globin-like_sf"/>
</dbReference>
<dbReference type="Pfam" id="PF00111">
    <property type="entry name" value="Fer2"/>
    <property type="match status" value="1"/>
</dbReference>
<dbReference type="Gene3D" id="2.40.30.10">
    <property type="entry name" value="Translation factors"/>
    <property type="match status" value="1"/>
</dbReference>
<dbReference type="PROSITE" id="PS51085">
    <property type="entry name" value="2FE2S_FER_2"/>
    <property type="match status" value="1"/>
</dbReference>
<proteinExistence type="predicted"/>
<dbReference type="PANTHER" id="PTHR47354:SF5">
    <property type="entry name" value="PROTEIN RFBI"/>
    <property type="match status" value="1"/>
</dbReference>
<gene>
    <name evidence="8" type="ORF">K5L01_06750</name>
</gene>
<dbReference type="InterPro" id="IPR012292">
    <property type="entry name" value="Globin/Proto"/>
</dbReference>
<evidence type="ECO:0000256" key="3">
    <source>
        <dbReference type="ARBA" id="ARBA00022617"/>
    </source>
</evidence>
<accession>A0ABT0SGA9</accession>
<evidence type="ECO:0000256" key="1">
    <source>
        <dbReference type="ARBA" id="ARBA00001970"/>
    </source>
</evidence>
<dbReference type="SUPFAM" id="SSF52343">
    <property type="entry name" value="Ferredoxin reductase-like, C-terminal NADP-linked domain"/>
    <property type="match status" value="1"/>
</dbReference>